<dbReference type="KEGG" id="wse:WALSEDRAFT_56432"/>
<evidence type="ECO:0000256" key="2">
    <source>
        <dbReference type="ARBA" id="ARBA00023163"/>
    </source>
</evidence>
<dbReference type="PANTHER" id="PTHR22970">
    <property type="entry name" value="AT-RICH INTERACTIVE DOMAIN-CONTAINING PROTEIN 2"/>
    <property type="match status" value="1"/>
</dbReference>
<dbReference type="InParanoid" id="I4YH88"/>
<dbReference type="HOGENOM" id="CLU_434906_0_0_1"/>
<evidence type="ECO:0000256" key="3">
    <source>
        <dbReference type="ARBA" id="ARBA00023242"/>
    </source>
</evidence>
<dbReference type="OrthoDB" id="338531at2759"/>
<keyword evidence="1" id="KW-0805">Transcription regulation</keyword>
<keyword evidence="3" id="KW-0539">Nucleus</keyword>
<keyword evidence="2" id="KW-0804">Transcription</keyword>
<keyword evidence="5" id="KW-1185">Reference proteome</keyword>
<dbReference type="PANTHER" id="PTHR22970:SF14">
    <property type="entry name" value="AT-RICH INTERACTIVE DOMAIN-CONTAINING PROTEIN 2"/>
    <property type="match status" value="1"/>
</dbReference>
<proteinExistence type="predicted"/>
<accession>I4YH88</accession>
<organism evidence="4 5">
    <name type="scientific">Wallemia mellicola (strain ATCC MYA-4683 / CBS 633.66)</name>
    <name type="common">Wallemia sebi (CBS 633.66)</name>
    <dbReference type="NCBI Taxonomy" id="671144"/>
    <lineage>
        <taxon>Eukaryota</taxon>
        <taxon>Fungi</taxon>
        <taxon>Dikarya</taxon>
        <taxon>Basidiomycota</taxon>
        <taxon>Wallemiomycotina</taxon>
        <taxon>Wallemiomycetes</taxon>
        <taxon>Wallemiales</taxon>
        <taxon>Wallemiaceae</taxon>
        <taxon>Wallemia</taxon>
    </lineage>
</organism>
<dbReference type="STRING" id="671144.I4YH88"/>
<dbReference type="GeneID" id="18472810"/>
<protein>
    <submittedName>
        <fullName evidence="4">Uncharacterized protein</fullName>
    </submittedName>
</protein>
<dbReference type="RefSeq" id="XP_006956715.1">
    <property type="nucleotide sequence ID" value="XM_006956653.1"/>
</dbReference>
<reference evidence="4 5" key="1">
    <citation type="journal article" date="2012" name="Fungal Genet. Biol.">
        <title>The genome of the xerotolerant mold Wallemia sebi reveals adaptations to osmotic stress and suggests cryptic sexual reproduction.</title>
        <authorList>
            <person name="Padamsee M."/>
            <person name="Kumar T.K.A."/>
            <person name="Riley R."/>
            <person name="Binder M."/>
            <person name="Boyd A."/>
            <person name="Calvo A.M."/>
            <person name="Furukawa K."/>
            <person name="Hesse C."/>
            <person name="Hohmann S."/>
            <person name="James T.Y."/>
            <person name="LaButti K."/>
            <person name="Lapidus A."/>
            <person name="Lindquist E."/>
            <person name="Lucas S."/>
            <person name="Miller K."/>
            <person name="Shantappa S."/>
            <person name="Grigoriev I.V."/>
            <person name="Hibbett D.S."/>
            <person name="McLaughlin D.J."/>
            <person name="Spatafora J.W."/>
            <person name="Aime M.C."/>
        </authorList>
    </citation>
    <scope>NUCLEOTIDE SEQUENCE [LARGE SCALE GENOMIC DNA]</scope>
    <source>
        <strain evidence="5">ATCC MYA-4683 / CBS 633.66</strain>
    </source>
</reference>
<evidence type="ECO:0000313" key="4">
    <source>
        <dbReference type="EMBL" id="EIM23330.1"/>
    </source>
</evidence>
<name>I4YH88_WALMC</name>
<dbReference type="InterPro" id="IPR016024">
    <property type="entry name" value="ARM-type_fold"/>
</dbReference>
<dbReference type="eggNOG" id="ENOG502QVTM">
    <property type="taxonomic scope" value="Eukaryota"/>
</dbReference>
<dbReference type="GO" id="GO:0016586">
    <property type="term" value="C:RSC-type complex"/>
    <property type="evidence" value="ECO:0007669"/>
    <property type="project" value="TreeGrafter"/>
</dbReference>
<sequence length="629" mass="71814">MLNLKFNETHAVINTEGRDGYESYYLEKGNSNRMYLALRSEIRTETNWALSRLLHISKDFPTDFSIKGLDGLVESLLEFPLDTSKLLLNTEDSYSIKDSLHQASDAVTILFNLSLNDANAHIIHQHQRLILGLCQRYLRISQQTDIANEITLNLLNILDSIADIMSEIPKNPLLGMIANLVYTKDRAFILVAIKLLSTFANKNTPVKRFEDVAQSVFPQIVECCLVPDAYLRAASLEFIYATASRIPEILRLLMTYKELPILIKTFAYMLYNETTEEFRMQTFKEGTTTQFARPQPEFLNEEDRERIGQMNEPTRAIEWIKTLFEEKEGAEFEQNRVHPIYEQTFRSFEIPLQKGDELVKLFPQIFRSAKNITRNDGNYWIKNVKLKTSVSPFTCLWGDDNTVFDSADALFNYIVNTYIDVPEPPVTFSWAGELFSIDSTSNIPAKVQLKAKLLTLMPLSLYERENDAIVTVEKGTEIEDLKNPTKRAVIKSLPGAGVLYTQLHVPHDQQGFPRGIAYQAALLIRLLAQKSNPFAKNVQQTDEANRPESKGYFGLPIPTNFEEQQNQSQTNDQEYIETYPEVTKLLSLFTRRPLADVGLRSVSLLSDVCLEAFEFIQDDSFGSLIVETV</sequence>
<dbReference type="OMA" id="PQRCYEW"/>
<dbReference type="InterPro" id="IPR052406">
    <property type="entry name" value="Chromatin_Remodeling_Comp"/>
</dbReference>
<dbReference type="SUPFAM" id="SSF48371">
    <property type="entry name" value="ARM repeat"/>
    <property type="match status" value="1"/>
</dbReference>
<dbReference type="Proteomes" id="UP000005242">
    <property type="component" value="Unassembled WGS sequence"/>
</dbReference>
<dbReference type="AlphaFoldDB" id="I4YH88"/>
<evidence type="ECO:0000313" key="5">
    <source>
        <dbReference type="Proteomes" id="UP000005242"/>
    </source>
</evidence>
<evidence type="ECO:0000256" key="1">
    <source>
        <dbReference type="ARBA" id="ARBA00023015"/>
    </source>
</evidence>
<dbReference type="EMBL" id="JH668225">
    <property type="protein sequence ID" value="EIM23330.1"/>
    <property type="molecule type" value="Genomic_DNA"/>
</dbReference>
<gene>
    <name evidence="4" type="ORF">WALSEDRAFT_56432</name>
</gene>